<evidence type="ECO:0000313" key="3">
    <source>
        <dbReference type="Proteomes" id="UP000706039"/>
    </source>
</evidence>
<keyword evidence="3" id="KW-1185">Reference proteome</keyword>
<sequence>MATLNDVFVTLFPDRPAGKDPFAQAPFMPTDIFAYVAHLLERSGAYHHIVPEVPSEPHCPYRRIVVDDAMRARARDLGRTWRRSPIPPGRLLPPVPGTVEALWLDLGQFRDVPVFVQLNDRAEAPGWWARCLELMMICDEACEDIGFDTGNPFFAMVSEPYREGEGFERVQHGPFSLSSAAEDLLCVQAKSRTPSVGCTPRSLSHHLALLPPRGQVRARWVDPLFADGAKVEERQLGLLLVPFPYRVNDEAFRPAGIDPGDHFGWFTVEQTWLPLNDDKYRRGLLVDFVLGLVAEARAKGARVDGVVLPELALNFEQFSSLARALAKDAEIDFLVSGISSDKSKREGNFVAIMPFFLLGAERDPEITGWEGLILIREKHHRWKIDARQIKDYNLVGLNRRRNWWEQLTILRRSLDLLVYRGNTTLTTLICEDLARVDPCQAVVRGVGPNLLIALLMDGPQIRDRWPARYATVLAEDPGTSVLSLTSFGLIARQNDVGEFPESRSVALWKDEKSGVCVLDLPAENDAIVLELEAVDKEERTLDGRRDHGSAIRWQYGRHLPIAGRKVPEWIRSGTAPQKSSSDQDAR</sequence>
<protein>
    <submittedName>
        <fullName evidence="2">Uncharacterized protein</fullName>
    </submittedName>
</protein>
<proteinExistence type="predicted"/>
<gene>
    <name evidence="2" type="ORF">K7G82_13220</name>
</gene>
<reference evidence="2 3" key="1">
    <citation type="submission" date="2021-08" db="EMBL/GenBank/DDBJ databases">
        <authorList>
            <person name="Tuo L."/>
        </authorList>
    </citation>
    <scope>NUCLEOTIDE SEQUENCE [LARGE SCALE GENOMIC DNA]</scope>
    <source>
        <strain evidence="2 3">JCM 31229</strain>
    </source>
</reference>
<organism evidence="2 3">
    <name type="scientific">Sphingomonas colocasiae</name>
    <dbReference type="NCBI Taxonomy" id="1848973"/>
    <lineage>
        <taxon>Bacteria</taxon>
        <taxon>Pseudomonadati</taxon>
        <taxon>Pseudomonadota</taxon>
        <taxon>Alphaproteobacteria</taxon>
        <taxon>Sphingomonadales</taxon>
        <taxon>Sphingomonadaceae</taxon>
        <taxon>Sphingomonas</taxon>
    </lineage>
</organism>
<accession>A0ABS7PRG5</accession>
<feature type="region of interest" description="Disordered" evidence="1">
    <location>
        <begin position="566"/>
        <end position="586"/>
    </location>
</feature>
<dbReference type="Proteomes" id="UP000706039">
    <property type="component" value="Unassembled WGS sequence"/>
</dbReference>
<comment type="caution">
    <text evidence="2">The sequence shown here is derived from an EMBL/GenBank/DDBJ whole genome shotgun (WGS) entry which is preliminary data.</text>
</comment>
<evidence type="ECO:0000313" key="2">
    <source>
        <dbReference type="EMBL" id="MBY8823260.1"/>
    </source>
</evidence>
<evidence type="ECO:0000256" key="1">
    <source>
        <dbReference type="SAM" id="MobiDB-lite"/>
    </source>
</evidence>
<name>A0ABS7PRG5_9SPHN</name>
<dbReference type="EMBL" id="JAINVV010000005">
    <property type="protein sequence ID" value="MBY8823260.1"/>
    <property type="molecule type" value="Genomic_DNA"/>
</dbReference>
<dbReference type="RefSeq" id="WP_222990377.1">
    <property type="nucleotide sequence ID" value="NZ_JAINVV010000005.1"/>
</dbReference>